<accession>A0ABR3FQ27</accession>
<keyword evidence="2" id="KW-1185">Reference proteome</keyword>
<organism evidence="1 2">
    <name type="scientific">Marasmius crinis-equi</name>
    <dbReference type="NCBI Taxonomy" id="585013"/>
    <lineage>
        <taxon>Eukaryota</taxon>
        <taxon>Fungi</taxon>
        <taxon>Dikarya</taxon>
        <taxon>Basidiomycota</taxon>
        <taxon>Agaricomycotina</taxon>
        <taxon>Agaricomycetes</taxon>
        <taxon>Agaricomycetidae</taxon>
        <taxon>Agaricales</taxon>
        <taxon>Marasmiineae</taxon>
        <taxon>Marasmiaceae</taxon>
        <taxon>Marasmius</taxon>
    </lineage>
</organism>
<dbReference type="EMBL" id="JBAHYK010000172">
    <property type="protein sequence ID" value="KAL0577209.1"/>
    <property type="molecule type" value="Genomic_DNA"/>
</dbReference>
<sequence length="162" mass="18606">MEVCPWPLEWHYVYGCQVTAELEKTAVGESAWHYDAGAVRFRNAFLRRVFVENPVLLLGFEPGLGPEWRKRKRAMGERILHRHEYWAVVDARYEEMVKRWGTDMTQHGWKGYVEETLQKEKDGYADIMAIGITLKGEHASSDISTVASNVNDSFIHAMTGGM</sequence>
<reference evidence="1 2" key="1">
    <citation type="submission" date="2024-02" db="EMBL/GenBank/DDBJ databases">
        <title>A draft genome for the cacao thread blight pathogen Marasmius crinis-equi.</title>
        <authorList>
            <person name="Cohen S.P."/>
            <person name="Baruah I.K."/>
            <person name="Amoako-Attah I."/>
            <person name="Bukari Y."/>
            <person name="Meinhardt L.W."/>
            <person name="Bailey B.A."/>
        </authorList>
    </citation>
    <scope>NUCLEOTIDE SEQUENCE [LARGE SCALE GENOMIC DNA]</scope>
    <source>
        <strain evidence="1 2">GH-76</strain>
    </source>
</reference>
<evidence type="ECO:0000313" key="2">
    <source>
        <dbReference type="Proteomes" id="UP001465976"/>
    </source>
</evidence>
<protein>
    <submittedName>
        <fullName evidence="1">Uncharacterized protein</fullName>
    </submittedName>
</protein>
<gene>
    <name evidence="1" type="ORF">V5O48_004775</name>
</gene>
<proteinExistence type="predicted"/>
<comment type="caution">
    <text evidence="1">The sequence shown here is derived from an EMBL/GenBank/DDBJ whole genome shotgun (WGS) entry which is preliminary data.</text>
</comment>
<evidence type="ECO:0000313" key="1">
    <source>
        <dbReference type="EMBL" id="KAL0577209.1"/>
    </source>
</evidence>
<name>A0ABR3FQ27_9AGAR</name>
<dbReference type="Proteomes" id="UP001465976">
    <property type="component" value="Unassembled WGS sequence"/>
</dbReference>